<accession>A0A2Z4FPU3</accession>
<protein>
    <submittedName>
        <fullName evidence="1">Uncharacterized protein</fullName>
    </submittedName>
</protein>
<dbReference type="KEGG" id="bsed:DN745_15745"/>
<dbReference type="PROSITE" id="PS50914">
    <property type="entry name" value="BON"/>
    <property type="match status" value="1"/>
</dbReference>
<organism evidence="1 2">
    <name type="scientific">Bradymonas sediminis</name>
    <dbReference type="NCBI Taxonomy" id="1548548"/>
    <lineage>
        <taxon>Bacteria</taxon>
        <taxon>Deltaproteobacteria</taxon>
        <taxon>Bradymonadales</taxon>
        <taxon>Bradymonadaceae</taxon>
        <taxon>Bradymonas</taxon>
    </lineage>
</organism>
<gene>
    <name evidence="1" type="ORF">DN745_15745</name>
</gene>
<dbReference type="Proteomes" id="UP000249799">
    <property type="component" value="Chromosome"/>
</dbReference>
<evidence type="ECO:0000313" key="2">
    <source>
        <dbReference type="Proteomes" id="UP000249799"/>
    </source>
</evidence>
<proteinExistence type="predicted"/>
<reference evidence="1 2" key="1">
    <citation type="submission" date="2018-06" db="EMBL/GenBank/DDBJ databases">
        <title>Lujinxingia sediminis gen. nov. sp. nov., a new facultative anaerobic member of the class Deltaproteobacteria, and proposal of Lujinxingaceae fam. nov.</title>
        <authorList>
            <person name="Guo L.-Y."/>
            <person name="Li C.-M."/>
            <person name="Wang S."/>
            <person name="Du Z.-J."/>
        </authorList>
    </citation>
    <scope>NUCLEOTIDE SEQUENCE [LARGE SCALE GENOMIC DNA]</scope>
    <source>
        <strain evidence="1 2">FA350</strain>
    </source>
</reference>
<dbReference type="Pfam" id="PF04972">
    <property type="entry name" value="BON"/>
    <property type="match status" value="1"/>
</dbReference>
<sequence length="154" mass="16349">MRVKQARRQSRPTIVVVLTIVALLAAAWIFFGNSADKTMRAAGSTAVVAPIAPLRLVSAMGGDRSPEDTPPNTAEAIAITDAELEVAVASKLKEMKLPADTVTIDVKDREANLTGRVADPLLRDAIEITVRSVPGVRTVSNRLEVLNAAVEQAP</sequence>
<dbReference type="AlphaFoldDB" id="A0A2Z4FPU3"/>
<dbReference type="EMBL" id="CP030032">
    <property type="protein sequence ID" value="AWV90688.1"/>
    <property type="molecule type" value="Genomic_DNA"/>
</dbReference>
<dbReference type="Gene3D" id="3.30.1340.30">
    <property type="match status" value="1"/>
</dbReference>
<evidence type="ECO:0000313" key="1">
    <source>
        <dbReference type="EMBL" id="AWV90688.1"/>
    </source>
</evidence>
<keyword evidence="2" id="KW-1185">Reference proteome</keyword>
<dbReference type="RefSeq" id="WP_111336279.1">
    <property type="nucleotide sequence ID" value="NZ_CP030032.1"/>
</dbReference>
<dbReference type="OrthoDB" id="8910395at2"/>
<name>A0A2Z4FPU3_9DELT</name>
<dbReference type="InterPro" id="IPR007055">
    <property type="entry name" value="BON_dom"/>
</dbReference>